<dbReference type="PANTHER" id="PTHR15961:SF3">
    <property type="entry name" value="PROTEIN EURL HOMOLOG"/>
    <property type="match status" value="1"/>
</dbReference>
<feature type="compositionally biased region" description="Polar residues" evidence="1">
    <location>
        <begin position="251"/>
        <end position="273"/>
    </location>
</feature>
<evidence type="ECO:0000313" key="2">
    <source>
        <dbReference type="Proteomes" id="UP000694845"/>
    </source>
</evidence>
<dbReference type="OMA" id="AHASCFR"/>
<gene>
    <name evidence="3" type="primary">LOC110983918</name>
</gene>
<dbReference type="RefSeq" id="XP_022099281.1">
    <property type="nucleotide sequence ID" value="XM_022243589.1"/>
</dbReference>
<name>A0A8B7Z7K1_ACAPL</name>
<organism evidence="2 3">
    <name type="scientific">Acanthaster planci</name>
    <name type="common">Crown-of-thorns starfish</name>
    <dbReference type="NCBI Taxonomy" id="133434"/>
    <lineage>
        <taxon>Eukaryota</taxon>
        <taxon>Metazoa</taxon>
        <taxon>Echinodermata</taxon>
        <taxon>Eleutherozoa</taxon>
        <taxon>Asterozoa</taxon>
        <taxon>Asteroidea</taxon>
        <taxon>Valvatacea</taxon>
        <taxon>Valvatida</taxon>
        <taxon>Acanthasteridae</taxon>
        <taxon>Acanthaster</taxon>
    </lineage>
</organism>
<proteinExistence type="predicted"/>
<dbReference type="Pfam" id="PF06937">
    <property type="entry name" value="EURL"/>
    <property type="match status" value="1"/>
</dbReference>
<feature type="region of interest" description="Disordered" evidence="1">
    <location>
        <begin position="198"/>
        <end position="309"/>
    </location>
</feature>
<keyword evidence="2" id="KW-1185">Reference proteome</keyword>
<dbReference type="KEGG" id="aplc:110983918"/>
<dbReference type="Proteomes" id="UP000694845">
    <property type="component" value="Unplaced"/>
</dbReference>
<evidence type="ECO:0000256" key="1">
    <source>
        <dbReference type="SAM" id="MobiDB-lite"/>
    </source>
</evidence>
<feature type="compositionally biased region" description="Polar residues" evidence="1">
    <location>
        <begin position="210"/>
        <end position="244"/>
    </location>
</feature>
<feature type="compositionally biased region" description="Basic and acidic residues" evidence="1">
    <location>
        <begin position="288"/>
        <end position="297"/>
    </location>
</feature>
<reference evidence="3" key="1">
    <citation type="submission" date="2025-08" db="UniProtKB">
        <authorList>
            <consortium name="RefSeq"/>
        </authorList>
    </citation>
    <scope>IDENTIFICATION</scope>
</reference>
<dbReference type="PANTHER" id="PTHR15961">
    <property type="entry name" value="PROTEIN EURL HOMOLOG"/>
    <property type="match status" value="1"/>
</dbReference>
<sequence>MSHETEATPTREDADDSFVSINLESSGPCDICGLDTGEQVASACQLCLVSSARQPVQKGFNRMPDLLHAGVAAHESCLARSHQILTQVQRTYHHSPLPHRRGTSVPGDFSSLGLRDAVGDRLQWIVNQAKNEDVKNQWNRLQVHSNPCTRSSSPIVFRALTEDALLRRKSENNLTDASFLELRKSYARYLYGSSIPKSHSDDNVGCKTESCPSISVTSSNAEPKTKTTVPCESNVKGQMQSPSKTAKENALQDSVLSKQSKLQDSSNNNNDIQLSRESKLNSQPIPELGRERADGGKKNQRWSNKQRVDRDQLNNMSPAEIKKVVFKLEHIIKDISAELVKLLQERDSLGQEVKVRNLTIQKLVKMKHSQQEAPIKTAGVGNI</sequence>
<protein>
    <submittedName>
        <fullName evidence="3">Uncharacterized protein LOC110983918</fullName>
    </submittedName>
</protein>
<dbReference type="GeneID" id="110983918"/>
<dbReference type="AlphaFoldDB" id="A0A8B7Z7K1"/>
<dbReference type="OrthoDB" id="10046286at2759"/>
<accession>A0A8B7Z7K1</accession>
<dbReference type="InterPro" id="IPR009704">
    <property type="entry name" value="EURL_prot"/>
</dbReference>
<evidence type="ECO:0000313" key="3">
    <source>
        <dbReference type="RefSeq" id="XP_022099281.1"/>
    </source>
</evidence>